<dbReference type="RefSeq" id="WP_156627969.1">
    <property type="nucleotide sequence ID" value="NZ_CACRTO010000049.1"/>
</dbReference>
<dbReference type="EMBL" id="CACRTO010000049">
    <property type="protein sequence ID" value="VYU69292.1"/>
    <property type="molecule type" value="Genomic_DNA"/>
</dbReference>
<feature type="transmembrane region" description="Helical" evidence="1">
    <location>
        <begin position="12"/>
        <end position="37"/>
    </location>
</feature>
<accession>A0A6N3GYW7</accession>
<keyword evidence="1" id="KW-1133">Transmembrane helix</keyword>
<keyword evidence="1" id="KW-0812">Transmembrane</keyword>
<name>A0A6N3GYW7_9CLOT</name>
<sequence>MESKLRTKRLNVSWVIIAGIIGAIAGIAGIIATIYGVNAKESTRFDTSYAVNQSIAITETRTHWRAGSLYYGVNQTAGTVGTKYSIYWKKNSGNYILEWSNGYCKSNNAYYGEWYMHYTTGIDKYAYKLVKETNKNKASKLVVDLMLL</sequence>
<reference evidence="2" key="1">
    <citation type="submission" date="2019-11" db="EMBL/GenBank/DDBJ databases">
        <authorList>
            <person name="Feng L."/>
        </authorList>
    </citation>
    <scope>NUCLEOTIDE SEQUENCE</scope>
    <source>
        <strain evidence="2">CTertiumLFYP3</strain>
    </source>
</reference>
<gene>
    <name evidence="2" type="ORF">CTLFYP3_00184</name>
</gene>
<keyword evidence="1" id="KW-0472">Membrane</keyword>
<evidence type="ECO:0000256" key="1">
    <source>
        <dbReference type="SAM" id="Phobius"/>
    </source>
</evidence>
<proteinExistence type="predicted"/>
<dbReference type="AlphaFoldDB" id="A0A6N3GYW7"/>
<evidence type="ECO:0000313" key="2">
    <source>
        <dbReference type="EMBL" id="VYU69292.1"/>
    </source>
</evidence>
<organism evidence="2">
    <name type="scientific">Clostridium tertium</name>
    <dbReference type="NCBI Taxonomy" id="1559"/>
    <lineage>
        <taxon>Bacteria</taxon>
        <taxon>Bacillati</taxon>
        <taxon>Bacillota</taxon>
        <taxon>Clostridia</taxon>
        <taxon>Eubacteriales</taxon>
        <taxon>Clostridiaceae</taxon>
        <taxon>Clostridium</taxon>
    </lineage>
</organism>
<protein>
    <submittedName>
        <fullName evidence="2">Uncharacterized protein</fullName>
    </submittedName>
</protein>